<accession>A0A810BTP9</accession>
<reference evidence="6" key="1">
    <citation type="submission" date="2020-05" db="EMBL/GenBank/DDBJ databases">
        <title>Complete genome sequence of Bradyrhizobium diazoefficiens XF5 isolated from soybean nodule.</title>
        <authorList>
            <person name="Noda R."/>
            <person name="Kakizaki K."/>
            <person name="Minamisawa K."/>
        </authorList>
    </citation>
    <scope>NUCLEOTIDE SEQUENCE</scope>
    <source>
        <strain evidence="6">XF5</strain>
    </source>
</reference>
<dbReference type="AlphaFoldDB" id="A0A810BTP9"/>
<dbReference type="InterPro" id="IPR051620">
    <property type="entry name" value="ORF904-like_C"/>
</dbReference>
<proteinExistence type="predicted"/>
<evidence type="ECO:0000256" key="2">
    <source>
        <dbReference type="ARBA" id="ARBA00022801"/>
    </source>
</evidence>
<feature type="domain" description="SF3 helicase" evidence="5">
    <location>
        <begin position="250"/>
        <end position="419"/>
    </location>
</feature>
<keyword evidence="2" id="KW-0378">Hydrolase</keyword>
<dbReference type="RefSeq" id="WP_162603461.1">
    <property type="nucleotide sequence ID" value="NZ_AP022638.1"/>
</dbReference>
<keyword evidence="3" id="KW-0067">ATP-binding</keyword>
<dbReference type="NCBIfam" id="TIGR01613">
    <property type="entry name" value="primase_Cterm"/>
    <property type="match status" value="1"/>
</dbReference>
<evidence type="ECO:0000256" key="4">
    <source>
        <dbReference type="SAM" id="MobiDB-lite"/>
    </source>
</evidence>
<evidence type="ECO:0000313" key="6">
    <source>
        <dbReference type="EMBL" id="BCE53074.1"/>
    </source>
</evidence>
<dbReference type="PROSITE" id="PS51206">
    <property type="entry name" value="SF3_HELICASE_1"/>
    <property type="match status" value="1"/>
</dbReference>
<dbReference type="InterPro" id="IPR014818">
    <property type="entry name" value="Phage/plasmid_primase_P4_C"/>
</dbReference>
<dbReference type="InterPro" id="IPR045455">
    <property type="entry name" value="NrS-1_pol-like_helicase"/>
</dbReference>
<evidence type="ECO:0000313" key="8">
    <source>
        <dbReference type="EMBL" id="BCE79169.1"/>
    </source>
</evidence>
<dbReference type="InterPro" id="IPR027417">
    <property type="entry name" value="P-loop_NTPase"/>
</dbReference>
<evidence type="ECO:0000259" key="5">
    <source>
        <dbReference type="PROSITE" id="PS51206"/>
    </source>
</evidence>
<reference evidence="8" key="3">
    <citation type="submission" date="2020-05" db="EMBL/GenBank/DDBJ databases">
        <title>Complete genome sequence of Bradyrhizobium diazoefficiens XF9 isolated from soybean nodule.</title>
        <authorList>
            <person name="Noda R."/>
            <person name="Kakizaki K."/>
            <person name="Minamisawa K."/>
        </authorList>
    </citation>
    <scope>NUCLEOTIDE SEQUENCE</scope>
    <source>
        <strain evidence="8">XF9</strain>
    </source>
</reference>
<feature type="region of interest" description="Disordered" evidence="4">
    <location>
        <begin position="46"/>
        <end position="90"/>
    </location>
</feature>
<keyword evidence="1" id="KW-0547">Nucleotide-binding</keyword>
<dbReference type="Pfam" id="PF19263">
    <property type="entry name" value="DUF5906"/>
    <property type="match status" value="1"/>
</dbReference>
<dbReference type="InterPro" id="IPR006500">
    <property type="entry name" value="Helicase_put_C_phage/plasmid"/>
</dbReference>
<reference evidence="7" key="2">
    <citation type="submission" date="2020-05" db="EMBL/GenBank/DDBJ databases">
        <title>Complete genome sequence of Bradyrhizobium diazoefficiens XF6 isolated from soybean nodule.</title>
        <authorList>
            <person name="Noda R."/>
            <person name="Kakizaki K."/>
            <person name="Minamisawa K."/>
        </authorList>
    </citation>
    <scope>NUCLEOTIDE SEQUENCE</scope>
    <source>
        <strain evidence="7">XF6</strain>
    </source>
</reference>
<sequence length="551" mass="61850">MTESAAAKVWQRDVERVVGALRDAGPEEQRLALDRLGKRYGPEARVAAAEGLAPKRAPAPEPIAKPEPPPQPQPEVKARPADASPVLNPSAPYDNASEFIHRTALVDGHCTVWFWQDVFYRWSGRVYEPVPHEVMRQQVYRFLDGARRRSGEQLLRFQPTPRHVNETIDALKSQLALGLECHPPMWLERRESAKDWVVFQNGIVNMLTEEVRPLTPDLWVHNALGFNWDPDAECPAWETFLAEVFPDDPESVDFAEQWMGYNMTDETRFQKGAMFIGEKRSGKGTIAHVMQHLVGDASYVGLSFANWTRGENSQQSLIGKRVGVFPDVRLPKGRAFGKSYDPGGLSHASAELLLNIIGEDSITIGRKYLGPWQGTLPIKLTLISNEVPNLNDPGGVLPSRFIKLHFPVSFFGREDPDLRVKLRGELSGIAVRCVRAYGDLCRNRRFIQPAASRVLELDLLAASDPFTAFVLEAFEVDHSGMVVKTKAYALFQSWCARNDRQDVLRSVSDKKFGERLKGVEGFGHVTGWRQTGSSPRVWLGLRPKAPKKDEE</sequence>
<dbReference type="GO" id="GO:0016787">
    <property type="term" value="F:hydrolase activity"/>
    <property type="evidence" value="ECO:0007669"/>
    <property type="project" value="UniProtKB-KW"/>
</dbReference>
<dbReference type="Gene3D" id="3.40.50.300">
    <property type="entry name" value="P-loop containing nucleotide triphosphate hydrolases"/>
    <property type="match status" value="1"/>
</dbReference>
<dbReference type="GO" id="GO:0005524">
    <property type="term" value="F:ATP binding"/>
    <property type="evidence" value="ECO:0007669"/>
    <property type="project" value="UniProtKB-KW"/>
</dbReference>
<evidence type="ECO:0000256" key="1">
    <source>
        <dbReference type="ARBA" id="ARBA00022741"/>
    </source>
</evidence>
<dbReference type="PANTHER" id="PTHR35372:SF2">
    <property type="entry name" value="SF3 HELICASE DOMAIN-CONTAINING PROTEIN"/>
    <property type="match status" value="1"/>
</dbReference>
<name>A0A810BTP9_9BRAD</name>
<evidence type="ECO:0000256" key="3">
    <source>
        <dbReference type="ARBA" id="ARBA00022840"/>
    </source>
</evidence>
<dbReference type="PANTHER" id="PTHR35372">
    <property type="entry name" value="ATP BINDING PROTEIN-RELATED"/>
    <property type="match status" value="1"/>
</dbReference>
<organism evidence="8">
    <name type="scientific">Bradyrhizobium diazoefficiens</name>
    <dbReference type="NCBI Taxonomy" id="1355477"/>
    <lineage>
        <taxon>Bacteria</taxon>
        <taxon>Pseudomonadati</taxon>
        <taxon>Pseudomonadota</taxon>
        <taxon>Alphaproteobacteria</taxon>
        <taxon>Hyphomicrobiales</taxon>
        <taxon>Nitrobacteraceae</taxon>
        <taxon>Bradyrhizobium</taxon>
    </lineage>
</organism>
<evidence type="ECO:0000313" key="7">
    <source>
        <dbReference type="EMBL" id="BCE61790.1"/>
    </source>
</evidence>
<dbReference type="SMART" id="SM00885">
    <property type="entry name" value="D5_N"/>
    <property type="match status" value="1"/>
</dbReference>
<dbReference type="EMBL" id="AP023096">
    <property type="protein sequence ID" value="BCE61790.1"/>
    <property type="molecule type" value="Genomic_DNA"/>
</dbReference>
<protein>
    <recommendedName>
        <fullName evidence="5">SF3 helicase domain-containing protein</fullName>
    </recommendedName>
</protein>
<dbReference type="InterPro" id="IPR014015">
    <property type="entry name" value="Helicase_SF3_DNA-vir"/>
</dbReference>
<dbReference type="SUPFAM" id="SSF52540">
    <property type="entry name" value="P-loop containing nucleoside triphosphate hydrolases"/>
    <property type="match status" value="1"/>
</dbReference>
<feature type="compositionally biased region" description="Pro residues" evidence="4">
    <location>
        <begin position="57"/>
        <end position="73"/>
    </location>
</feature>
<dbReference type="EMBL" id="AP023098">
    <property type="protein sequence ID" value="BCE79169.1"/>
    <property type="molecule type" value="Genomic_DNA"/>
</dbReference>
<gene>
    <name evidence="6" type="ORF">XF5B_05860</name>
    <name evidence="7" type="ORF">XF6B_05890</name>
    <name evidence="8" type="ORF">XF9B_05900</name>
</gene>
<dbReference type="EMBL" id="AP023095">
    <property type="protein sequence ID" value="BCE53074.1"/>
    <property type="molecule type" value="Genomic_DNA"/>
</dbReference>
<dbReference type="Pfam" id="PF08706">
    <property type="entry name" value="D5_N"/>
    <property type="match status" value="1"/>
</dbReference>